<protein>
    <submittedName>
        <fullName evidence="1">Uncharacterized protein</fullName>
    </submittedName>
</protein>
<keyword evidence="2" id="KW-1185">Reference proteome</keyword>
<dbReference type="Proteomes" id="UP000499080">
    <property type="component" value="Unassembled WGS sequence"/>
</dbReference>
<reference evidence="1 2" key="1">
    <citation type="journal article" date="2019" name="Sci. Rep.">
        <title>Orb-weaving spider Araneus ventricosus genome elucidates the spidroin gene catalogue.</title>
        <authorList>
            <person name="Kono N."/>
            <person name="Nakamura H."/>
            <person name="Ohtoshi R."/>
            <person name="Moran D.A.P."/>
            <person name="Shinohara A."/>
            <person name="Yoshida Y."/>
            <person name="Fujiwara M."/>
            <person name="Mori M."/>
            <person name="Tomita M."/>
            <person name="Arakawa K."/>
        </authorList>
    </citation>
    <scope>NUCLEOTIDE SEQUENCE [LARGE SCALE GENOMIC DNA]</scope>
</reference>
<comment type="caution">
    <text evidence="1">The sequence shown here is derived from an EMBL/GenBank/DDBJ whole genome shotgun (WGS) entry which is preliminary data.</text>
</comment>
<evidence type="ECO:0000313" key="1">
    <source>
        <dbReference type="EMBL" id="GBN11751.1"/>
    </source>
</evidence>
<name>A0A4Y2LAM8_ARAVE</name>
<organism evidence="1 2">
    <name type="scientific">Araneus ventricosus</name>
    <name type="common">Orbweaver spider</name>
    <name type="synonym">Epeira ventricosa</name>
    <dbReference type="NCBI Taxonomy" id="182803"/>
    <lineage>
        <taxon>Eukaryota</taxon>
        <taxon>Metazoa</taxon>
        <taxon>Ecdysozoa</taxon>
        <taxon>Arthropoda</taxon>
        <taxon>Chelicerata</taxon>
        <taxon>Arachnida</taxon>
        <taxon>Araneae</taxon>
        <taxon>Araneomorphae</taxon>
        <taxon>Entelegynae</taxon>
        <taxon>Araneoidea</taxon>
        <taxon>Araneidae</taxon>
        <taxon>Araneus</taxon>
    </lineage>
</organism>
<dbReference type="EMBL" id="BGPR01005607">
    <property type="protein sequence ID" value="GBN11751.1"/>
    <property type="molecule type" value="Genomic_DNA"/>
</dbReference>
<sequence>MSYSRLSYKDHLSFPSEGGCCITRGIRPSDGYSKTGARRLTPLGSRAGRNDWGIISSRTTVTPTASSVRCRRGIAAGETTRSLYSRFPDGNVAITLG</sequence>
<proteinExistence type="predicted"/>
<gene>
    <name evidence="1" type="ORF">AVEN_98447_1</name>
</gene>
<dbReference type="AlphaFoldDB" id="A0A4Y2LAM8"/>
<evidence type="ECO:0000313" key="2">
    <source>
        <dbReference type="Proteomes" id="UP000499080"/>
    </source>
</evidence>
<accession>A0A4Y2LAM8</accession>